<proteinExistence type="predicted"/>
<evidence type="ECO:0000313" key="2">
    <source>
        <dbReference type="Proteomes" id="UP001365542"/>
    </source>
</evidence>
<dbReference type="EMBL" id="JAVHJO010000001">
    <property type="protein sequence ID" value="KAK6543619.1"/>
    <property type="molecule type" value="Genomic_DNA"/>
</dbReference>
<name>A0AAV9XNQ4_9PEZI</name>
<dbReference type="Proteomes" id="UP001365542">
    <property type="component" value="Unassembled WGS sequence"/>
</dbReference>
<organism evidence="1 2">
    <name type="scientific">Orbilia ellipsospora</name>
    <dbReference type="NCBI Taxonomy" id="2528407"/>
    <lineage>
        <taxon>Eukaryota</taxon>
        <taxon>Fungi</taxon>
        <taxon>Dikarya</taxon>
        <taxon>Ascomycota</taxon>
        <taxon>Pezizomycotina</taxon>
        <taxon>Orbiliomycetes</taxon>
        <taxon>Orbiliales</taxon>
        <taxon>Orbiliaceae</taxon>
        <taxon>Orbilia</taxon>
    </lineage>
</organism>
<comment type="caution">
    <text evidence="1">The sequence shown here is derived from an EMBL/GenBank/DDBJ whole genome shotgun (WGS) entry which is preliminary data.</text>
</comment>
<reference evidence="1 2" key="1">
    <citation type="submission" date="2019-10" db="EMBL/GenBank/DDBJ databases">
        <authorList>
            <person name="Palmer J.M."/>
        </authorList>
    </citation>
    <scope>NUCLEOTIDE SEQUENCE [LARGE SCALE GENOMIC DNA]</scope>
    <source>
        <strain evidence="1 2">TWF694</strain>
    </source>
</reference>
<dbReference type="AlphaFoldDB" id="A0AAV9XNQ4"/>
<sequence length="177" mass="20729">MCYTAYRFVDCYRRLDLESEHTVILHRHPNKNWDDPQCMCQKVHDKLDRHLPCPGCLKQILLRTQLQQRIQEEEAGTGKYVELDYTKRPVFESSSENSPKTGSKTKVDVAVATKQFDRRRQNTRFFGTEELKCIPNIELPEHIENIDENKFEQFRKNRLALTGKFPAKDAIATGKDD</sequence>
<gene>
    <name evidence="1" type="ORF">TWF694_000361</name>
</gene>
<accession>A0AAV9XNQ4</accession>
<evidence type="ECO:0000313" key="1">
    <source>
        <dbReference type="EMBL" id="KAK6543619.1"/>
    </source>
</evidence>
<protein>
    <submittedName>
        <fullName evidence="1">Uncharacterized protein</fullName>
    </submittedName>
</protein>
<keyword evidence="2" id="KW-1185">Reference proteome</keyword>